<dbReference type="PRINTS" id="PR01367">
    <property type="entry name" value="BGCRYSTALLIN"/>
</dbReference>
<feature type="domain" description="Beta/gamma crystallin 'Greek key'" evidence="4">
    <location>
        <begin position="87"/>
        <end position="126"/>
    </location>
</feature>
<keyword evidence="6" id="KW-1185">Reference proteome</keyword>
<reference evidence="6" key="2">
    <citation type="journal article" date="2014" name="Nat. Commun.">
        <title>The cavefish genome reveals candidate genes for eye loss.</title>
        <authorList>
            <person name="McGaugh S.E."/>
            <person name="Gross J.B."/>
            <person name="Aken B."/>
            <person name="Blin M."/>
            <person name="Borowsky R."/>
            <person name="Chalopin D."/>
            <person name="Hinaux H."/>
            <person name="Jeffery W.R."/>
            <person name="Keene A."/>
            <person name="Ma L."/>
            <person name="Minx P."/>
            <person name="Murphy D."/>
            <person name="O'Quin K.E."/>
            <person name="Retaux S."/>
            <person name="Rohner N."/>
            <person name="Searle S.M."/>
            <person name="Stahl B.A."/>
            <person name="Tabin C."/>
            <person name="Volff J.N."/>
            <person name="Yoshizawa M."/>
            <person name="Warren W.C."/>
        </authorList>
    </citation>
    <scope>NUCLEOTIDE SEQUENCE [LARGE SCALE GENOMIC DNA]</scope>
    <source>
        <strain evidence="6">female</strain>
    </source>
</reference>
<dbReference type="GO" id="GO:0007601">
    <property type="term" value="P:visual perception"/>
    <property type="evidence" value="ECO:0007669"/>
    <property type="project" value="TreeGrafter"/>
</dbReference>
<feature type="domain" description="Beta/gamma crystallin 'Greek key'" evidence="4">
    <location>
        <begin position="2"/>
        <end position="42"/>
    </location>
</feature>
<reference evidence="6" key="1">
    <citation type="submission" date="2013-03" db="EMBL/GenBank/DDBJ databases">
        <authorList>
            <person name="Jeffery W."/>
            <person name="Warren W."/>
            <person name="Wilson R.K."/>
        </authorList>
    </citation>
    <scope>NUCLEOTIDE SEQUENCE</scope>
    <source>
        <strain evidence="6">female</strain>
    </source>
</reference>
<dbReference type="GeneTree" id="ENSGT00420000030545"/>
<dbReference type="InterPro" id="IPR011024">
    <property type="entry name" value="G_crystallin-like"/>
</dbReference>
<dbReference type="Gene3D" id="2.170.15.10">
    <property type="entry name" value="Proaerolysin, chain A, domain 3"/>
    <property type="match status" value="1"/>
</dbReference>
<dbReference type="Proteomes" id="UP000018467">
    <property type="component" value="Unassembled WGS sequence"/>
</dbReference>
<proteinExistence type="inferred from homology"/>
<name>A0A3B1IKB2_ASTMX</name>
<dbReference type="SUPFAM" id="SSF56973">
    <property type="entry name" value="Aerolisin/ETX pore-forming domain"/>
    <property type="match status" value="1"/>
</dbReference>
<dbReference type="SMART" id="SM00247">
    <property type="entry name" value="XTALbg"/>
    <property type="match status" value="2"/>
</dbReference>
<dbReference type="InterPro" id="IPR001064">
    <property type="entry name" value="Beta/gamma_crystallin"/>
</dbReference>
<dbReference type="AlphaFoldDB" id="A0A3B1IKB2"/>
<dbReference type="PANTHER" id="PTHR11818:SF103">
    <property type="entry name" value="BETA_GAMMA CRYSTALLIN 'GREEK KEY' DOMAIN-CONTAINING PROTEIN"/>
    <property type="match status" value="1"/>
</dbReference>
<dbReference type="Pfam" id="PF00030">
    <property type="entry name" value="Crystall"/>
    <property type="match status" value="2"/>
</dbReference>
<reference evidence="5" key="4">
    <citation type="submission" date="2025-09" db="UniProtKB">
        <authorList>
            <consortium name="Ensembl"/>
        </authorList>
    </citation>
    <scope>IDENTIFICATION</scope>
</reference>
<organism evidence="5 6">
    <name type="scientific">Astyanax mexicanus</name>
    <name type="common">Blind cave fish</name>
    <name type="synonym">Astyanax fasciatus mexicanus</name>
    <dbReference type="NCBI Taxonomy" id="7994"/>
    <lineage>
        <taxon>Eukaryota</taxon>
        <taxon>Metazoa</taxon>
        <taxon>Chordata</taxon>
        <taxon>Craniata</taxon>
        <taxon>Vertebrata</taxon>
        <taxon>Euteleostomi</taxon>
        <taxon>Actinopterygii</taxon>
        <taxon>Neopterygii</taxon>
        <taxon>Teleostei</taxon>
        <taxon>Ostariophysi</taxon>
        <taxon>Characiformes</taxon>
        <taxon>Characoidei</taxon>
        <taxon>Acestrorhamphidae</taxon>
        <taxon>Acestrorhamphinae</taxon>
        <taxon>Astyanax</taxon>
    </lineage>
</organism>
<dbReference type="InterPro" id="IPR050252">
    <property type="entry name" value="Beta/Gamma-Crystallin"/>
</dbReference>
<comment type="similarity">
    <text evidence="1">Belongs to the beta/gamma-crystallin family.</text>
</comment>
<dbReference type="GO" id="GO:0005212">
    <property type="term" value="F:structural constituent of eye lens"/>
    <property type="evidence" value="ECO:0007669"/>
    <property type="project" value="TreeGrafter"/>
</dbReference>
<feature type="domain" description="Beta/gamma crystallin 'Greek key'" evidence="4">
    <location>
        <begin position="127"/>
        <end position="167"/>
    </location>
</feature>
<keyword evidence="2" id="KW-0677">Repeat</keyword>
<dbReference type="PANTHER" id="PTHR11818">
    <property type="entry name" value="BETA/GAMMA CRYSTALLIN"/>
    <property type="match status" value="1"/>
</dbReference>
<dbReference type="GO" id="GO:0002088">
    <property type="term" value="P:lens development in camera-type eye"/>
    <property type="evidence" value="ECO:0007669"/>
    <property type="project" value="TreeGrafter"/>
</dbReference>
<dbReference type="Gene3D" id="2.60.20.10">
    <property type="entry name" value="Crystallins"/>
    <property type="match status" value="2"/>
</dbReference>
<accession>A0A3B1IKB2</accession>
<dbReference type="Ensembl" id="ENSAMXT00000045395.1">
    <property type="protein sequence ID" value="ENSAMXP00000029990.1"/>
    <property type="gene ID" value="ENSAMXG00000034882.1"/>
</dbReference>
<feature type="compositionally biased region" description="Polar residues" evidence="3">
    <location>
        <begin position="313"/>
        <end position="323"/>
    </location>
</feature>
<dbReference type="CDD" id="cd20230">
    <property type="entry name" value="PFM_EP37-like"/>
    <property type="match status" value="1"/>
</dbReference>
<evidence type="ECO:0000259" key="4">
    <source>
        <dbReference type="PROSITE" id="PS50915"/>
    </source>
</evidence>
<dbReference type="InParanoid" id="A0A3B1IKB2"/>
<sequence length="366" mass="40909">MSKIIIYEHINFQGMSKEFTSSVPNLVSENFNDCISSLKVIGEPWVAYEHTNFQGSQYVYEEGEYATLDRNDAFSSLEKVTEDLTNPQITLYEHTNYRGRSLVFTTETNLCYGNFNDVASSHKVQRGAWVLYEHINRSGAQLVARASRDMPEYGWFNDRVSHLRPLKPGKPIITAEIQWNQKEEHVNTLVIDSLCGLNHGDHEQSFSTEMSKEYEGSVTDSFSFSNSTQISWGASFGVDVGVVKAEQNFSLSNTFTVEKGSSNTRTERKSIRVNLPAKIAPRTKLTVNMVRKEVDVKVPVKLTIVTGSRARWSTDSTGASLATPSPPSSGRKRSRAPTVKHTGAGPLHSQDAPRISSIELIEFELT</sequence>
<protein>
    <recommendedName>
        <fullName evidence="4">Beta/gamma crystallin 'Greek key' domain-containing protein</fullName>
    </recommendedName>
</protein>
<evidence type="ECO:0000256" key="2">
    <source>
        <dbReference type="ARBA" id="ARBA00022737"/>
    </source>
</evidence>
<dbReference type="PROSITE" id="PS50915">
    <property type="entry name" value="CRYSTALLIN_BETA_GAMMA"/>
    <property type="match status" value="4"/>
</dbReference>
<dbReference type="Bgee" id="ENSAMXG00000034882">
    <property type="expression patterns" value="Expressed in embryo and 13 other cell types or tissues"/>
</dbReference>
<feature type="domain" description="Beta/gamma crystallin 'Greek key'" evidence="4">
    <location>
        <begin position="43"/>
        <end position="81"/>
    </location>
</feature>
<dbReference type="SUPFAM" id="SSF49695">
    <property type="entry name" value="gamma-Crystallin-like"/>
    <property type="match status" value="1"/>
</dbReference>
<evidence type="ECO:0000313" key="6">
    <source>
        <dbReference type="Proteomes" id="UP000018467"/>
    </source>
</evidence>
<evidence type="ECO:0000256" key="3">
    <source>
        <dbReference type="SAM" id="MobiDB-lite"/>
    </source>
</evidence>
<evidence type="ECO:0000313" key="5">
    <source>
        <dbReference type="Ensembl" id="ENSAMXP00000029990.1"/>
    </source>
</evidence>
<evidence type="ECO:0000256" key="1">
    <source>
        <dbReference type="ARBA" id="ARBA00009646"/>
    </source>
</evidence>
<reference evidence="5" key="3">
    <citation type="submission" date="2025-08" db="UniProtKB">
        <authorList>
            <consortium name="Ensembl"/>
        </authorList>
    </citation>
    <scope>IDENTIFICATION</scope>
</reference>
<feature type="region of interest" description="Disordered" evidence="3">
    <location>
        <begin position="313"/>
        <end position="353"/>
    </location>
</feature>